<protein>
    <submittedName>
        <fullName evidence="5">Uncharacterized protein</fullName>
    </submittedName>
</protein>
<dbReference type="EMBL" id="CAJOBI010006595">
    <property type="protein sequence ID" value="CAF4064373.1"/>
    <property type="molecule type" value="Genomic_DNA"/>
</dbReference>
<feature type="transmembrane region" description="Helical" evidence="4">
    <location>
        <begin position="64"/>
        <end position="87"/>
    </location>
</feature>
<organism evidence="5 6">
    <name type="scientific">Rotaria magnacalcarata</name>
    <dbReference type="NCBI Taxonomy" id="392030"/>
    <lineage>
        <taxon>Eukaryota</taxon>
        <taxon>Metazoa</taxon>
        <taxon>Spiralia</taxon>
        <taxon>Gnathifera</taxon>
        <taxon>Rotifera</taxon>
        <taxon>Eurotatoria</taxon>
        <taxon>Bdelloidea</taxon>
        <taxon>Philodinida</taxon>
        <taxon>Philodinidae</taxon>
        <taxon>Rotaria</taxon>
    </lineage>
</organism>
<gene>
    <name evidence="5" type="ORF">SMN809_LOCUS15378</name>
</gene>
<evidence type="ECO:0000313" key="5">
    <source>
        <dbReference type="EMBL" id="CAF4064373.1"/>
    </source>
</evidence>
<dbReference type="InterPro" id="IPR023296">
    <property type="entry name" value="Glyco_hydro_beta-prop_sf"/>
</dbReference>
<dbReference type="GO" id="GO:0004553">
    <property type="term" value="F:hydrolase activity, hydrolyzing O-glycosyl compounds"/>
    <property type="evidence" value="ECO:0007669"/>
    <property type="project" value="InterPro"/>
</dbReference>
<dbReference type="InterPro" id="IPR006710">
    <property type="entry name" value="Glyco_hydro_43"/>
</dbReference>
<dbReference type="AlphaFoldDB" id="A0A8S2PRI5"/>
<dbReference type="SUPFAM" id="SSF75005">
    <property type="entry name" value="Arabinanase/levansucrase/invertase"/>
    <property type="match status" value="1"/>
</dbReference>
<sequence length="683" mass="76629">MPSIYGSVTSNTVHINEEINIQFHIQANSSFSRIIHRYDTIGSRDLPQATGISSTIPSKRMSTVATVFIVLATVVGFIFLCGLLWYIHRRWKRHKSSPTRTKAKPSTTPTIPVALVSPKRPPVDELLQCRKPLCEDYIRKLSLPKGYFGKKYDKCFCKKCHNRSKTDARCGNDCMKLHGWIQLGLRPSQAHTKGLQVFREWKTSYYGTTPNRLSSILDSRFIPLDGDTLKDGTQYKSGHPDPSHCTTCPSLSHASESKFAVRSTFKAIDGNNYYVRVVLQCKQRPASDNNLIFGAPVLVDFGNGAPKGRIATGCNTDGCLETVRIDSAIVGPENNRWFFYVWFSGGNNIASFPMASPTSLVANAGPASFSIPSSEEMINEAPEVFWREGQYYLFISTAFFDSQYSMSYIMAPTIADLTRKRAVRIHSNAQRNSAGKLIQSHGHNSIVERRGQFFNIFHQGTFDSTGRLIERSTFKQRLTFRSDGSIQTLNTVSIRWTQLLLHQYSLDIVKKDGSVIGPCINFVRIGAKLETSFIGICPDGGDQLVNKGDIIAFRLFYTRNSIWRDFVEVKYDGVSDQLAFYLSGGITKHIVLRWNERLTGTKYSIDVRHKDGTWIAPCVGDLIIGSNIEYVFDRNCQTAKVFIEPNDISYIRVCSAINNDWGKAICGGLPYDGKMIYVAVTIP</sequence>
<reference evidence="5" key="1">
    <citation type="submission" date="2021-02" db="EMBL/GenBank/DDBJ databases">
        <authorList>
            <person name="Nowell W R."/>
        </authorList>
    </citation>
    <scope>NUCLEOTIDE SEQUENCE</scope>
</reference>
<comment type="caution">
    <text evidence="5">The sequence shown here is derived from an EMBL/GenBank/DDBJ whole genome shotgun (WGS) entry which is preliminary data.</text>
</comment>
<keyword evidence="2" id="KW-0378">Hydrolase</keyword>
<dbReference type="Pfam" id="PF04616">
    <property type="entry name" value="Glyco_hydro_43"/>
    <property type="match status" value="1"/>
</dbReference>
<evidence type="ECO:0000313" key="6">
    <source>
        <dbReference type="Proteomes" id="UP000676336"/>
    </source>
</evidence>
<dbReference type="Gene3D" id="2.115.10.20">
    <property type="entry name" value="Glycosyl hydrolase domain, family 43"/>
    <property type="match status" value="1"/>
</dbReference>
<dbReference type="Proteomes" id="UP000676336">
    <property type="component" value="Unassembled WGS sequence"/>
</dbReference>
<proteinExistence type="inferred from homology"/>
<evidence type="ECO:0000256" key="4">
    <source>
        <dbReference type="SAM" id="Phobius"/>
    </source>
</evidence>
<evidence type="ECO:0000256" key="1">
    <source>
        <dbReference type="ARBA" id="ARBA00009865"/>
    </source>
</evidence>
<keyword evidence="4" id="KW-0472">Membrane</keyword>
<evidence type="ECO:0000256" key="2">
    <source>
        <dbReference type="ARBA" id="ARBA00022801"/>
    </source>
</evidence>
<keyword evidence="3" id="KW-0326">Glycosidase</keyword>
<name>A0A8S2PRI5_9BILA</name>
<keyword evidence="4" id="KW-0812">Transmembrane</keyword>
<comment type="similarity">
    <text evidence="1">Belongs to the glycosyl hydrolase 43 family.</text>
</comment>
<dbReference type="GO" id="GO:0005975">
    <property type="term" value="P:carbohydrate metabolic process"/>
    <property type="evidence" value="ECO:0007669"/>
    <property type="project" value="InterPro"/>
</dbReference>
<keyword evidence="4" id="KW-1133">Transmembrane helix</keyword>
<accession>A0A8S2PRI5</accession>
<evidence type="ECO:0000256" key="3">
    <source>
        <dbReference type="ARBA" id="ARBA00023295"/>
    </source>
</evidence>